<dbReference type="AlphaFoldDB" id="A0AAW1I0L9"/>
<dbReference type="Pfam" id="PF04937">
    <property type="entry name" value="DUF659"/>
    <property type="match status" value="1"/>
</dbReference>
<dbReference type="EMBL" id="JBDFQZ010000010">
    <property type="protein sequence ID" value="KAK9682058.1"/>
    <property type="molecule type" value="Genomic_DNA"/>
</dbReference>
<evidence type="ECO:0000259" key="1">
    <source>
        <dbReference type="Pfam" id="PF04937"/>
    </source>
</evidence>
<evidence type="ECO:0000313" key="2">
    <source>
        <dbReference type="EMBL" id="KAK9682058.1"/>
    </source>
</evidence>
<dbReference type="InterPro" id="IPR007021">
    <property type="entry name" value="DUF659"/>
</dbReference>
<dbReference type="SUPFAM" id="SSF53098">
    <property type="entry name" value="Ribonuclease H-like"/>
    <property type="match status" value="1"/>
</dbReference>
<keyword evidence="3" id="KW-1185">Reference proteome</keyword>
<dbReference type="PANTHER" id="PTHR32166:SF123">
    <property type="entry name" value="BED-TYPE DOMAIN-CONTAINING PROTEIN"/>
    <property type="match status" value="1"/>
</dbReference>
<accession>A0AAW1I0L9</accession>
<dbReference type="InterPro" id="IPR012337">
    <property type="entry name" value="RNaseH-like_sf"/>
</dbReference>
<dbReference type="PANTHER" id="PTHR32166">
    <property type="entry name" value="OSJNBA0013A04.12 PROTEIN"/>
    <property type="match status" value="1"/>
</dbReference>
<proteinExistence type="predicted"/>
<evidence type="ECO:0000313" key="3">
    <source>
        <dbReference type="Proteomes" id="UP001443914"/>
    </source>
</evidence>
<comment type="caution">
    <text evidence="2">The sequence shown here is derived from an EMBL/GenBank/DDBJ whole genome shotgun (WGS) entry which is preliminary data.</text>
</comment>
<protein>
    <recommendedName>
        <fullName evidence="1">DUF659 domain-containing protein</fullName>
    </recommendedName>
</protein>
<sequence length="430" mass="48990">MAFGIRGTKRSSYTRIHHHFFGAPAGQKSDIARCTAMLTNKSEFERIKVMVEESESNGGSQSLTKSTIANNNRQQLDVLVVRAFYTNVIPCNMHRNPDFINMMAGLCHDPTDYKPPSFDRVRTNLVDEVYREVDNELAAVKVREGIIGKSIPLINLVASNNRGSMFMYADDFSGKEKTGKNIANYLLEAIDEIGPSNVLQVKTDNVANLNLMFKDFDSSFEWISETYKKGKEIVKYFKNHQNAQHMFRTHFDLELLKVAKTRFGSHFLLLERLSNFNRWEKMNILLHCLGFALNPHFYHANYLKTTAPGGHPRNAPNADSEVVNGMLQDFDKIGEDETVLQGIFGSHEAMVDAVIMNPVSWWSTHGSETPELAEIDYDQPRSLVFIHSNIRLISRFTTSFKEGSSKKWDINPESDYLEDSIIRLEELRCG</sequence>
<gene>
    <name evidence="2" type="ORF">RND81_10G047600</name>
</gene>
<name>A0AAW1I0L9_SAPOF</name>
<organism evidence="2 3">
    <name type="scientific">Saponaria officinalis</name>
    <name type="common">Common soapwort</name>
    <name type="synonym">Lychnis saponaria</name>
    <dbReference type="NCBI Taxonomy" id="3572"/>
    <lineage>
        <taxon>Eukaryota</taxon>
        <taxon>Viridiplantae</taxon>
        <taxon>Streptophyta</taxon>
        <taxon>Embryophyta</taxon>
        <taxon>Tracheophyta</taxon>
        <taxon>Spermatophyta</taxon>
        <taxon>Magnoliopsida</taxon>
        <taxon>eudicotyledons</taxon>
        <taxon>Gunneridae</taxon>
        <taxon>Pentapetalae</taxon>
        <taxon>Caryophyllales</taxon>
        <taxon>Caryophyllaceae</taxon>
        <taxon>Caryophylleae</taxon>
        <taxon>Saponaria</taxon>
    </lineage>
</organism>
<feature type="domain" description="DUF659" evidence="1">
    <location>
        <begin position="149"/>
        <end position="211"/>
    </location>
</feature>
<dbReference type="Proteomes" id="UP001443914">
    <property type="component" value="Unassembled WGS sequence"/>
</dbReference>
<reference evidence="2" key="1">
    <citation type="submission" date="2024-03" db="EMBL/GenBank/DDBJ databases">
        <title>WGS assembly of Saponaria officinalis var. Norfolk2.</title>
        <authorList>
            <person name="Jenkins J."/>
            <person name="Shu S."/>
            <person name="Grimwood J."/>
            <person name="Barry K."/>
            <person name="Goodstein D."/>
            <person name="Schmutz J."/>
            <person name="Leebens-Mack J."/>
            <person name="Osbourn A."/>
        </authorList>
    </citation>
    <scope>NUCLEOTIDE SEQUENCE [LARGE SCALE GENOMIC DNA]</scope>
    <source>
        <strain evidence="2">JIC</strain>
    </source>
</reference>